<sequence length="85" mass="9310">MANEAPKRPWEQRLHEAAATVEDELRRVMTYINDEVVPEVRQNGSDALRAAAAEMERLARKMDDRAKRSTGTPPPPPPAGGSTGS</sequence>
<accession>A0A7Y9PF94</accession>
<dbReference type="AlphaFoldDB" id="A0A7Y9PF94"/>
<name>A0A7Y9PF94_9BACT</name>
<dbReference type="RefSeq" id="WP_179488605.1">
    <property type="nucleotide sequence ID" value="NZ_JACCCW010000001.1"/>
</dbReference>
<dbReference type="EMBL" id="JACCCW010000001">
    <property type="protein sequence ID" value="NYF78845.1"/>
    <property type="molecule type" value="Genomic_DNA"/>
</dbReference>
<gene>
    <name evidence="2" type="ORF">HDF17_001132</name>
</gene>
<organism evidence="2 3">
    <name type="scientific">Granulicella arctica</name>
    <dbReference type="NCBI Taxonomy" id="940613"/>
    <lineage>
        <taxon>Bacteria</taxon>
        <taxon>Pseudomonadati</taxon>
        <taxon>Acidobacteriota</taxon>
        <taxon>Terriglobia</taxon>
        <taxon>Terriglobales</taxon>
        <taxon>Acidobacteriaceae</taxon>
        <taxon>Granulicella</taxon>
    </lineage>
</organism>
<protein>
    <submittedName>
        <fullName evidence="2">Glutamyl-tRNA reductase</fullName>
    </submittedName>
</protein>
<evidence type="ECO:0000313" key="3">
    <source>
        <dbReference type="Proteomes" id="UP000589520"/>
    </source>
</evidence>
<evidence type="ECO:0000313" key="2">
    <source>
        <dbReference type="EMBL" id="NYF78845.1"/>
    </source>
</evidence>
<dbReference type="Proteomes" id="UP000589520">
    <property type="component" value="Unassembled WGS sequence"/>
</dbReference>
<keyword evidence="3" id="KW-1185">Reference proteome</keyword>
<proteinExistence type="predicted"/>
<reference evidence="2 3" key="1">
    <citation type="submission" date="2020-07" db="EMBL/GenBank/DDBJ databases">
        <title>Genomic Encyclopedia of Type Strains, Phase IV (KMG-V): Genome sequencing to study the core and pangenomes of soil and plant-associated prokaryotes.</title>
        <authorList>
            <person name="Whitman W."/>
        </authorList>
    </citation>
    <scope>NUCLEOTIDE SEQUENCE [LARGE SCALE GENOMIC DNA]</scope>
    <source>
        <strain evidence="2 3">X4EP2</strain>
    </source>
</reference>
<feature type="compositionally biased region" description="Basic and acidic residues" evidence="1">
    <location>
        <begin position="56"/>
        <end position="67"/>
    </location>
</feature>
<comment type="caution">
    <text evidence="2">The sequence shown here is derived from an EMBL/GenBank/DDBJ whole genome shotgun (WGS) entry which is preliminary data.</text>
</comment>
<evidence type="ECO:0000256" key="1">
    <source>
        <dbReference type="SAM" id="MobiDB-lite"/>
    </source>
</evidence>
<feature type="region of interest" description="Disordered" evidence="1">
    <location>
        <begin position="56"/>
        <end position="85"/>
    </location>
</feature>